<organism evidence="1">
    <name type="scientific">Homo sapiens</name>
    <name type="common">Human</name>
    <dbReference type="NCBI Taxonomy" id="9606"/>
    <lineage>
        <taxon>Eukaryota</taxon>
        <taxon>Metazoa</taxon>
        <taxon>Chordata</taxon>
        <taxon>Craniata</taxon>
        <taxon>Vertebrata</taxon>
        <taxon>Euteleostomi</taxon>
        <taxon>Mammalia</taxon>
        <taxon>Eutheria</taxon>
        <taxon>Euarchontoglires</taxon>
        <taxon>Primates</taxon>
        <taxon>Haplorrhini</taxon>
        <taxon>Catarrhini</taxon>
        <taxon>Hominidae</taxon>
        <taxon>Homo</taxon>
    </lineage>
</organism>
<dbReference type="PRINTS" id="PR02045">
    <property type="entry name" value="F138DOMAIN"/>
</dbReference>
<accession>A0A1S6WMC6</accession>
<sequence length="55" mass="6350">MPSHLAIFKKFFVEMGSRYVTQTGPELLDSIDPPTLAFQVLGFLWEYSMVQQEII</sequence>
<dbReference type="EMBL" id="KY488025">
    <property type="protein sequence ID" value="AQX17446.1"/>
    <property type="molecule type" value="mRNA"/>
</dbReference>
<evidence type="ECO:0000313" key="1">
    <source>
        <dbReference type="EMBL" id="AQX17446.1"/>
    </source>
</evidence>
<dbReference type="AlphaFoldDB" id="A0A1S6WMC6"/>
<proteinExistence type="evidence at transcript level"/>
<reference evidence="1" key="1">
    <citation type="submission" date="2017-01" db="EMBL/GenBank/DDBJ databases">
        <title>Identification of polypeptide-coding small open reading frame within the 3'-untranslated region of heparanase, and its crucial roles in tumorigenesis.</title>
        <authorList>
            <person name="Zheng L."/>
            <person name="Tong Q."/>
        </authorList>
    </citation>
    <scope>NUCLEOTIDE SEQUENCE</scope>
    <source>
        <tissue evidence="1">Tumor</tissue>
    </source>
</reference>
<protein>
    <submittedName>
        <fullName evidence="1">HPSE sPEP</fullName>
    </submittedName>
</protein>
<name>A0A1S6WMC6_HUMAN</name>